<evidence type="ECO:0000313" key="1">
    <source>
        <dbReference type="EMBL" id="POF62080.1"/>
    </source>
</evidence>
<dbReference type="EMBL" id="POTC01000034">
    <property type="protein sequence ID" value="POF62080.1"/>
    <property type="molecule type" value="Genomic_DNA"/>
</dbReference>
<protein>
    <submittedName>
        <fullName evidence="1">Uncharacterized protein</fullName>
    </submittedName>
</protein>
<organism evidence="1 2">
    <name type="scientific">Novacetimonas maltaceti</name>
    <dbReference type="NCBI Taxonomy" id="1203393"/>
    <lineage>
        <taxon>Bacteria</taxon>
        <taxon>Pseudomonadati</taxon>
        <taxon>Pseudomonadota</taxon>
        <taxon>Alphaproteobacteria</taxon>
        <taxon>Acetobacterales</taxon>
        <taxon>Acetobacteraceae</taxon>
        <taxon>Novacetimonas</taxon>
    </lineage>
</organism>
<dbReference type="SUPFAM" id="SSF101386">
    <property type="entry name" value="all-alpha NTP pyrophosphatases"/>
    <property type="match status" value="1"/>
</dbReference>
<reference evidence="1 2" key="1">
    <citation type="submission" date="2018-01" db="EMBL/GenBank/DDBJ databases">
        <title>Draft Genome Sequence of Komagataeibacter maltaceti LMG 1529, a Vinegar Producing Acetic Acid Bacterium Isolated from Malt Vinegar Brewery Acetifiers.</title>
        <authorList>
            <person name="Zhang Q."/>
            <person name="Hollensteiner J."/>
            <person name="Poehlein A."/>
            <person name="Daniel R."/>
        </authorList>
    </citation>
    <scope>NUCLEOTIDE SEQUENCE [LARGE SCALE GENOMIC DNA]</scope>
    <source>
        <strain evidence="1 2">LMG 1529</strain>
    </source>
</reference>
<keyword evidence="2" id="KW-1185">Reference proteome</keyword>
<accession>A0A2S3VZN9</accession>
<dbReference type="AlphaFoldDB" id="A0A2S3VZN9"/>
<sequence length="146" mass="16241">MSHPADHDSADPDSGLQAGGVMTRLYERLRMRAGNDGAARAGIAPDARERAHIRAAARQFTIEAEQCLIALMGEDHDALVRHSADVLSELVRTWVACGVEPEDIWIELDRRTRMGNLLLALNTAERRSAAPALRRRPWKIRTTKLP</sequence>
<dbReference type="OrthoDB" id="7283544at2"/>
<gene>
    <name evidence="1" type="ORF">KMAL_23020</name>
</gene>
<name>A0A2S3VZN9_9PROT</name>
<comment type="caution">
    <text evidence="1">The sequence shown here is derived from an EMBL/GenBank/DDBJ whole genome shotgun (WGS) entry which is preliminary data.</text>
</comment>
<dbReference type="Proteomes" id="UP000237344">
    <property type="component" value="Unassembled WGS sequence"/>
</dbReference>
<evidence type="ECO:0000313" key="2">
    <source>
        <dbReference type="Proteomes" id="UP000237344"/>
    </source>
</evidence>
<dbReference type="RefSeq" id="WP_110095860.1">
    <property type="nucleotide sequence ID" value="NZ_NKUE01000007.1"/>
</dbReference>
<proteinExistence type="predicted"/>